<name>A0ABT9ZLZ6_9BACI</name>
<evidence type="ECO:0000313" key="1">
    <source>
        <dbReference type="EMBL" id="MDQ0233322.1"/>
    </source>
</evidence>
<gene>
    <name evidence="1" type="ORF">J2S19_004667</name>
</gene>
<dbReference type="InterPro" id="IPR058595">
    <property type="entry name" value="Avidin-like"/>
</dbReference>
<dbReference type="EMBL" id="JAUSUD010000036">
    <property type="protein sequence ID" value="MDQ0233322.1"/>
    <property type="molecule type" value="Genomic_DNA"/>
</dbReference>
<keyword evidence="2" id="KW-1185">Reference proteome</keyword>
<dbReference type="RefSeq" id="WP_307346484.1">
    <property type="nucleotide sequence ID" value="NZ_JAUSUD010000036.1"/>
</dbReference>
<accession>A0ABT9ZLZ6</accession>
<sequence>MINYNGRHFVSIENTDNGEVSSKTIFEYKQEGTIISATYSGGEIIKGTLIGLVEENGHLKFRYNHVNIKHEIRGGKCVSIPEILLDGRIRLHEKWQWLDAEGTEGSSIIEEVRI</sequence>
<organism evidence="1 2">
    <name type="scientific">Metabacillus malikii</name>
    <dbReference type="NCBI Taxonomy" id="1504265"/>
    <lineage>
        <taxon>Bacteria</taxon>
        <taxon>Bacillati</taxon>
        <taxon>Bacillota</taxon>
        <taxon>Bacilli</taxon>
        <taxon>Bacillales</taxon>
        <taxon>Bacillaceae</taxon>
        <taxon>Metabacillus</taxon>
    </lineage>
</organism>
<evidence type="ECO:0000313" key="2">
    <source>
        <dbReference type="Proteomes" id="UP001234495"/>
    </source>
</evidence>
<comment type="caution">
    <text evidence="1">The sequence shown here is derived from an EMBL/GenBank/DDBJ whole genome shotgun (WGS) entry which is preliminary data.</text>
</comment>
<dbReference type="Proteomes" id="UP001234495">
    <property type="component" value="Unassembled WGS sequence"/>
</dbReference>
<proteinExistence type="predicted"/>
<evidence type="ECO:0008006" key="3">
    <source>
        <dbReference type="Google" id="ProtNLM"/>
    </source>
</evidence>
<protein>
    <recommendedName>
        <fullName evidence="3">N-acetylglutamate synthase</fullName>
    </recommendedName>
</protein>
<reference evidence="1 2" key="1">
    <citation type="submission" date="2023-07" db="EMBL/GenBank/DDBJ databases">
        <title>Genomic Encyclopedia of Type Strains, Phase IV (KMG-IV): sequencing the most valuable type-strain genomes for metagenomic binning, comparative biology and taxonomic classification.</title>
        <authorList>
            <person name="Goeker M."/>
        </authorList>
    </citation>
    <scope>NUCLEOTIDE SEQUENCE [LARGE SCALE GENOMIC DNA]</scope>
    <source>
        <strain evidence="1 2">DSM 29005</strain>
    </source>
</reference>
<dbReference type="Pfam" id="PF26421">
    <property type="entry name" value="Avidin_like"/>
    <property type="match status" value="1"/>
</dbReference>